<dbReference type="Proteomes" id="UP000828048">
    <property type="component" value="Chromosome 12"/>
</dbReference>
<reference evidence="1 2" key="1">
    <citation type="journal article" date="2021" name="Hortic Res">
        <title>High-quality reference genome and annotation aids understanding of berry development for evergreen blueberry (Vaccinium darrowii).</title>
        <authorList>
            <person name="Yu J."/>
            <person name="Hulse-Kemp A.M."/>
            <person name="Babiker E."/>
            <person name="Staton M."/>
        </authorList>
    </citation>
    <scope>NUCLEOTIDE SEQUENCE [LARGE SCALE GENOMIC DNA]</scope>
    <source>
        <strain evidence="2">cv. NJ 8807/NJ 8810</strain>
        <tissue evidence="1">Young leaf</tissue>
    </source>
</reference>
<name>A0ACB7ZAF8_9ERIC</name>
<accession>A0ACB7ZAF8</accession>
<protein>
    <submittedName>
        <fullName evidence="1">Uncharacterized protein</fullName>
    </submittedName>
</protein>
<organism evidence="1 2">
    <name type="scientific">Vaccinium darrowii</name>
    <dbReference type="NCBI Taxonomy" id="229202"/>
    <lineage>
        <taxon>Eukaryota</taxon>
        <taxon>Viridiplantae</taxon>
        <taxon>Streptophyta</taxon>
        <taxon>Embryophyta</taxon>
        <taxon>Tracheophyta</taxon>
        <taxon>Spermatophyta</taxon>
        <taxon>Magnoliopsida</taxon>
        <taxon>eudicotyledons</taxon>
        <taxon>Gunneridae</taxon>
        <taxon>Pentapetalae</taxon>
        <taxon>asterids</taxon>
        <taxon>Ericales</taxon>
        <taxon>Ericaceae</taxon>
        <taxon>Vaccinioideae</taxon>
        <taxon>Vaccinieae</taxon>
        <taxon>Vaccinium</taxon>
    </lineage>
</organism>
<dbReference type="EMBL" id="CM037162">
    <property type="protein sequence ID" value="KAH7862805.1"/>
    <property type="molecule type" value="Genomic_DNA"/>
</dbReference>
<evidence type="ECO:0000313" key="1">
    <source>
        <dbReference type="EMBL" id="KAH7862805.1"/>
    </source>
</evidence>
<gene>
    <name evidence="1" type="ORF">Vadar_009802</name>
</gene>
<keyword evidence="2" id="KW-1185">Reference proteome</keyword>
<proteinExistence type="predicted"/>
<sequence>MSNLVSSLSKNVQAVPEEYILPKEKRPGDIAAPVCKDIPVIDLAQAEGLHQYEIIQKMMKASQEFGIFQVINHGISEELMDDTMMLFKEFFDMPADDKAVYFSEDQTKSFHLFTGKYCPQVSKVDNWRDVLRHKCQPLQEKIQSWPEKPARYREVVAAYVVEVKKLSLRILDLICEGLGIELGYFGDEMSRTQELSEAYGLQIFNDGKWVGVEPVPHGFLIGINDQLEIISNGKLKSALHRAVTNASTARTSLTVQTHLTEGVMSLFKEFFDMEAEEKAVYYSEDKTKSFRLYTNQYSPKASKVDSWRDTLHHLCHPLEEKIQSWPEKPARYREVVGTYVVEVKNLSLRILDLICEGLGIELGYFGDELSKAQRFVVNHYPPCPDPSLVLGVNGHYDSQILTLLQQEAYGLQIFNDGKWVGIEPLSDAFLIGINDQLEIISNGKLKSTFHRAVTNTSIAWTSLASFIGPSLESIIEPAKALVSESNPKLFKPISSKDYLDIYMAAAGGSKVSALETLKL</sequence>
<evidence type="ECO:0000313" key="2">
    <source>
        <dbReference type="Proteomes" id="UP000828048"/>
    </source>
</evidence>
<comment type="caution">
    <text evidence="1">The sequence shown here is derived from an EMBL/GenBank/DDBJ whole genome shotgun (WGS) entry which is preliminary data.</text>
</comment>